<protein>
    <recommendedName>
        <fullName evidence="7">Aminotransferase class I/classII domain-containing protein</fullName>
    </recommendedName>
</protein>
<dbReference type="OrthoDB" id="691673at2759"/>
<gene>
    <name evidence="5" type="primary">105617700</name>
</gene>
<dbReference type="eggNOG" id="KOG0634">
    <property type="taxonomic scope" value="Eukaryota"/>
</dbReference>
<evidence type="ECO:0000256" key="4">
    <source>
        <dbReference type="ARBA" id="ARBA00022898"/>
    </source>
</evidence>
<dbReference type="PANTHER" id="PTHR42790">
    <property type="entry name" value="AMINOTRANSFERASE"/>
    <property type="match status" value="1"/>
</dbReference>
<dbReference type="InterPro" id="IPR015424">
    <property type="entry name" value="PyrdxlP-dep_Trfase"/>
</dbReference>
<proteinExistence type="predicted"/>
<dbReference type="EnsemblMetazoa" id="XM_012199255.1">
    <property type="protein sequence ID" value="XP_012054645.1"/>
    <property type="gene ID" value="LOC105617700"/>
</dbReference>
<dbReference type="InterPro" id="IPR015421">
    <property type="entry name" value="PyrdxlP-dep_Trfase_major"/>
</dbReference>
<dbReference type="KEGG" id="acep:105617700"/>
<accession>A0A158NAT7</accession>
<evidence type="ECO:0008006" key="7">
    <source>
        <dbReference type="Google" id="ProtNLM"/>
    </source>
</evidence>
<keyword evidence="2" id="KW-0032">Aminotransferase</keyword>
<evidence type="ECO:0000256" key="2">
    <source>
        <dbReference type="ARBA" id="ARBA00022576"/>
    </source>
</evidence>
<evidence type="ECO:0000256" key="1">
    <source>
        <dbReference type="ARBA" id="ARBA00001933"/>
    </source>
</evidence>
<dbReference type="Proteomes" id="UP000005205">
    <property type="component" value="Unassembled WGS sequence"/>
</dbReference>
<dbReference type="GO" id="GO:1901605">
    <property type="term" value="P:alpha-amino acid metabolic process"/>
    <property type="evidence" value="ECO:0007669"/>
    <property type="project" value="TreeGrafter"/>
</dbReference>
<dbReference type="EMBL" id="ADTU01010232">
    <property type="status" value="NOT_ANNOTATED_CDS"/>
    <property type="molecule type" value="Genomic_DNA"/>
</dbReference>
<dbReference type="InterPro" id="IPR050859">
    <property type="entry name" value="Class-I_PLP-dep_aminotransf"/>
</dbReference>
<keyword evidence="6" id="KW-1185">Reference proteome</keyword>
<dbReference type="GO" id="GO:0016212">
    <property type="term" value="F:kynurenine-oxoglutarate transaminase activity"/>
    <property type="evidence" value="ECO:0007669"/>
    <property type="project" value="TreeGrafter"/>
</dbReference>
<dbReference type="AlphaFoldDB" id="A0A158NAT7"/>
<name>A0A158NAT7_ATTCE</name>
<evidence type="ECO:0000313" key="6">
    <source>
        <dbReference type="Proteomes" id="UP000005205"/>
    </source>
</evidence>
<organism evidence="5 6">
    <name type="scientific">Atta cephalotes</name>
    <name type="common">Leafcutter ant</name>
    <dbReference type="NCBI Taxonomy" id="12957"/>
    <lineage>
        <taxon>Eukaryota</taxon>
        <taxon>Metazoa</taxon>
        <taxon>Ecdysozoa</taxon>
        <taxon>Arthropoda</taxon>
        <taxon>Hexapoda</taxon>
        <taxon>Insecta</taxon>
        <taxon>Pterygota</taxon>
        <taxon>Neoptera</taxon>
        <taxon>Endopterygota</taxon>
        <taxon>Hymenoptera</taxon>
        <taxon>Apocrita</taxon>
        <taxon>Aculeata</taxon>
        <taxon>Formicoidea</taxon>
        <taxon>Formicidae</taxon>
        <taxon>Myrmicinae</taxon>
        <taxon>Atta</taxon>
    </lineage>
</organism>
<reference evidence="5" key="2">
    <citation type="submission" date="2016-04" db="UniProtKB">
        <authorList>
            <consortium name="EnsemblMetazoa"/>
        </authorList>
    </citation>
    <scope>IDENTIFICATION</scope>
</reference>
<dbReference type="PANTHER" id="PTHR42790:SF19">
    <property type="entry name" value="KYNURENINE_ALPHA-AMINOADIPATE AMINOTRANSFERASE, MITOCHONDRIAL"/>
    <property type="match status" value="1"/>
</dbReference>
<keyword evidence="4" id="KW-0663">Pyridoxal phosphate</keyword>
<keyword evidence="3" id="KW-0808">Transferase</keyword>
<sequence>MDYTKFFSKITSRRKTNLIRDLTHLYMIRQNGVNLAGGMPNTSTYPINNISMTYKYDVPVELNKQETSAVLQYGSSQGYAPLLEKWKEFQKTWHSPKRNDWDVAFTCGTMDGCEKIFQMLINENDPVMFQVPTYTGIIGALAPLSPDVIEINQDADGIIPEEISKKCEERLKDGRPMPKGVYVYKSLTAEVDGGAYPIRVIHPIPIV</sequence>
<dbReference type="EMBL" id="ADTU01010231">
    <property type="status" value="NOT_ANNOTATED_CDS"/>
    <property type="molecule type" value="Genomic_DNA"/>
</dbReference>
<dbReference type="SUPFAM" id="SSF53383">
    <property type="entry name" value="PLP-dependent transferases"/>
    <property type="match status" value="1"/>
</dbReference>
<evidence type="ECO:0000313" key="5">
    <source>
        <dbReference type="EnsemblMetazoa" id="XP_012054645.1"/>
    </source>
</evidence>
<dbReference type="STRING" id="12957.A0A158NAT7"/>
<reference evidence="6" key="1">
    <citation type="journal article" date="2011" name="PLoS Genet.">
        <title>The genome sequence of the leaf-cutter ant Atta cephalotes reveals insights into its obligate symbiotic lifestyle.</title>
        <authorList>
            <person name="Suen G."/>
            <person name="Teiling C."/>
            <person name="Li L."/>
            <person name="Holt C."/>
            <person name="Abouheif E."/>
            <person name="Bornberg-Bauer E."/>
            <person name="Bouffard P."/>
            <person name="Caldera E.J."/>
            <person name="Cash E."/>
            <person name="Cavanaugh A."/>
            <person name="Denas O."/>
            <person name="Elhaik E."/>
            <person name="Fave M.J."/>
            <person name="Gadau J."/>
            <person name="Gibson J.D."/>
            <person name="Graur D."/>
            <person name="Grubbs K.J."/>
            <person name="Hagen D.E."/>
            <person name="Harkins T.T."/>
            <person name="Helmkampf M."/>
            <person name="Hu H."/>
            <person name="Johnson B.R."/>
            <person name="Kim J."/>
            <person name="Marsh S.E."/>
            <person name="Moeller J.A."/>
            <person name="Munoz-Torres M.C."/>
            <person name="Murphy M.C."/>
            <person name="Naughton M.C."/>
            <person name="Nigam S."/>
            <person name="Overson R."/>
            <person name="Rajakumar R."/>
            <person name="Reese J.T."/>
            <person name="Scott J.J."/>
            <person name="Smith C.R."/>
            <person name="Tao S."/>
            <person name="Tsutsui N.D."/>
            <person name="Viljakainen L."/>
            <person name="Wissler L."/>
            <person name="Yandell M.D."/>
            <person name="Zimmer F."/>
            <person name="Taylor J."/>
            <person name="Slater S.C."/>
            <person name="Clifton S.W."/>
            <person name="Warren W.C."/>
            <person name="Elsik C.G."/>
            <person name="Smith C.D."/>
            <person name="Weinstock G.M."/>
            <person name="Gerardo N.M."/>
            <person name="Currie C.R."/>
        </authorList>
    </citation>
    <scope>NUCLEOTIDE SEQUENCE [LARGE SCALE GENOMIC DNA]</scope>
</reference>
<evidence type="ECO:0000256" key="3">
    <source>
        <dbReference type="ARBA" id="ARBA00022679"/>
    </source>
</evidence>
<dbReference type="InParanoid" id="A0A158NAT7"/>
<dbReference type="Gene3D" id="3.40.640.10">
    <property type="entry name" value="Type I PLP-dependent aspartate aminotransferase-like (Major domain)"/>
    <property type="match status" value="1"/>
</dbReference>
<comment type="cofactor">
    <cofactor evidence="1">
        <name>pyridoxal 5'-phosphate</name>
        <dbReference type="ChEBI" id="CHEBI:597326"/>
    </cofactor>
</comment>